<dbReference type="SUPFAM" id="SSF140453">
    <property type="entry name" value="EsxAB dimer-like"/>
    <property type="match status" value="1"/>
</dbReference>
<name>A0A8J3ZP71_9ACTN</name>
<dbReference type="Pfam" id="PF06013">
    <property type="entry name" value="WXG100"/>
    <property type="match status" value="1"/>
</dbReference>
<dbReference type="InterPro" id="IPR036689">
    <property type="entry name" value="ESAT-6-like_sf"/>
</dbReference>
<dbReference type="AlphaFoldDB" id="A0A8J3ZP71"/>
<dbReference type="EMBL" id="BOPH01000018">
    <property type="protein sequence ID" value="GIJ66468.1"/>
    <property type="molecule type" value="Genomic_DNA"/>
</dbReference>
<comment type="similarity">
    <text evidence="1">Belongs to the WXG100 family.</text>
</comment>
<dbReference type="InterPro" id="IPR010310">
    <property type="entry name" value="T7SS_ESAT-6-like"/>
</dbReference>
<protein>
    <recommendedName>
        <fullName evidence="1">ESAT-6-like protein</fullName>
    </recommendedName>
</protein>
<organism evidence="2 3">
    <name type="scientific">Virgisporangium ochraceum</name>
    <dbReference type="NCBI Taxonomy" id="65505"/>
    <lineage>
        <taxon>Bacteria</taxon>
        <taxon>Bacillati</taxon>
        <taxon>Actinomycetota</taxon>
        <taxon>Actinomycetes</taxon>
        <taxon>Micromonosporales</taxon>
        <taxon>Micromonosporaceae</taxon>
        <taxon>Virgisporangium</taxon>
    </lineage>
</organism>
<evidence type="ECO:0000313" key="2">
    <source>
        <dbReference type="EMBL" id="GIJ66468.1"/>
    </source>
</evidence>
<evidence type="ECO:0000313" key="3">
    <source>
        <dbReference type="Proteomes" id="UP000635606"/>
    </source>
</evidence>
<accession>A0A8J3ZP71</accession>
<keyword evidence="3" id="KW-1185">Reference proteome</keyword>
<comment type="caution">
    <text evidence="2">The sequence shown here is derived from an EMBL/GenBank/DDBJ whole genome shotgun (WGS) entry which is preliminary data.</text>
</comment>
<sequence length="102" mass="11131">MSVSQTSAELMETTARRFESVNGSLDGMLRRLMHELDGLRTQWTGAGGRSFEQVKQAWAADQEKLNRALAETATAMRTAGRQYAATDSAAAGRFTAHQSLPL</sequence>
<proteinExistence type="inferred from homology"/>
<gene>
    <name evidence="2" type="ORF">Voc01_013850</name>
</gene>
<dbReference type="NCBIfam" id="TIGR03930">
    <property type="entry name" value="WXG100_ESAT6"/>
    <property type="match status" value="1"/>
</dbReference>
<dbReference type="RefSeq" id="WP_203926442.1">
    <property type="nucleotide sequence ID" value="NZ_BOPH01000018.1"/>
</dbReference>
<dbReference type="Gene3D" id="1.10.287.1060">
    <property type="entry name" value="ESAT-6-like"/>
    <property type="match status" value="1"/>
</dbReference>
<evidence type="ECO:0000256" key="1">
    <source>
        <dbReference type="RuleBase" id="RU362001"/>
    </source>
</evidence>
<reference evidence="2" key="1">
    <citation type="submission" date="2021-01" db="EMBL/GenBank/DDBJ databases">
        <title>Whole genome shotgun sequence of Virgisporangium ochraceum NBRC 16418.</title>
        <authorList>
            <person name="Komaki H."/>
            <person name="Tamura T."/>
        </authorList>
    </citation>
    <scope>NUCLEOTIDE SEQUENCE</scope>
    <source>
        <strain evidence="2">NBRC 16418</strain>
    </source>
</reference>
<dbReference type="Proteomes" id="UP000635606">
    <property type="component" value="Unassembled WGS sequence"/>
</dbReference>